<dbReference type="CDD" id="cd04085">
    <property type="entry name" value="delta_endotoxin_C"/>
    <property type="match status" value="1"/>
</dbReference>
<dbReference type="Gene3D" id="2.60.120.260">
    <property type="entry name" value="Galactose-binding domain-like"/>
    <property type="match status" value="1"/>
</dbReference>
<evidence type="ECO:0000259" key="6">
    <source>
        <dbReference type="Pfam" id="PF00555"/>
    </source>
</evidence>
<dbReference type="GO" id="GO:0001907">
    <property type="term" value="P:symbiont-mediated killing of host cell"/>
    <property type="evidence" value="ECO:0007669"/>
    <property type="project" value="InterPro"/>
</dbReference>
<name>Q6BCH5_BACTU</name>
<evidence type="ECO:0000313" key="9">
    <source>
        <dbReference type="EMBL" id="BAD32657.1"/>
    </source>
</evidence>
<sequence>MVNPYQNKKESVFYEHSNNQKDIPNRYPFTNNPNAVMKNGNYKDWVNECEGSNVSPSPAAAVTSAIISIVLKTLAKALVSSLVDAIKSSLGISEVITKNNVSQLSMELVNQLINRRIQETIMDLGSASLNGLMSIYKRYLNALEAWDKDKSNITLQENVIEEFKYVESRFFENLKGIYRTSSSQITLLPTFAQAANLHLSMLRDAVMYQEGWNLQSHLDYKMELDIALKDYTNYCVEVYNRGLNALRGSTALDWLEFNSFRRDMTLMVLDLVAIFPNYDPVQYPLPTKIGLSRKIYTDPVGTTRDTDFGNWTLTDRTLANFNDLERDVTDSPSLVKWLVDMNIYTGAIDSYPISGPGGERIGVWYGNMNSFVLTGSRELSYNMYGEIAHEDPITNIRDNDIYKVDLRAAYVATIRNALDSTFGVSSSHFFNVMGKNELYQSKQPYPSYPITITFPGEESLEGNVNDYSHLLCNVKNITGGLRQTSARGRSSLLSHAWTHKSLNPKNIIAADKITHIPAVKGSNLSASSAVIKGPGFTGGDLLRLGPNQFVDYILTPDNPQVSQIYFDVRLRYACMGGANILIQFWNKNWEIGVQLVSTTSSLENLKYENFAYITTRLSFTFGQGGYNMSIYNPTSNPNVIIDKIEFIPVSGTPFEYEGKHKLKNTQADVNNLFLN</sequence>
<dbReference type="InterPro" id="IPR005638">
    <property type="entry name" value="Pest_crys_dom-III"/>
</dbReference>
<dbReference type="PANTHER" id="PTHR37003">
    <property type="entry name" value="ENDOTOXIN_N DOMAIN-CONTAINING PROTEIN-RELATED"/>
    <property type="match status" value="1"/>
</dbReference>
<evidence type="ECO:0000256" key="3">
    <source>
        <dbReference type="ARBA" id="ARBA00022969"/>
    </source>
</evidence>
<dbReference type="SUPFAM" id="SSF49785">
    <property type="entry name" value="Galactose-binding domain-like"/>
    <property type="match status" value="1"/>
</dbReference>
<dbReference type="InterPro" id="IPR038979">
    <property type="entry name" value="Pest_crys"/>
</dbReference>
<gene>
    <name evidence="9" type="primary">cry24-like</name>
</gene>
<dbReference type="SUPFAM" id="SSF51096">
    <property type="entry name" value="delta-Endotoxin (insectocide), middle domain"/>
    <property type="match status" value="1"/>
</dbReference>
<dbReference type="Pfam" id="PF00555">
    <property type="entry name" value="Endotoxin_M"/>
    <property type="match status" value="1"/>
</dbReference>
<accession>Q6BCH5</accession>
<feature type="domain" description="Pesticidal crystal protein" evidence="6">
    <location>
        <begin position="287"/>
        <end position="502"/>
    </location>
</feature>
<evidence type="ECO:0000256" key="5">
    <source>
        <dbReference type="ARBA" id="ARBA00029653"/>
    </source>
</evidence>
<dbReference type="InterPro" id="IPR001178">
    <property type="entry name" value="Pest_cryst_dom_II"/>
</dbReference>
<comment type="similarity">
    <text evidence="1">Belongs to the delta endotoxin family.</text>
</comment>
<dbReference type="EMBL" id="AB185105">
    <property type="protein sequence ID" value="BAD32657.1"/>
    <property type="molecule type" value="Genomic_DNA"/>
</dbReference>
<keyword evidence="4" id="KW-0843">Virulence</keyword>
<dbReference type="Pfam" id="PF03944">
    <property type="entry name" value="Endotoxin_C"/>
    <property type="match status" value="1"/>
</dbReference>
<evidence type="ECO:0000256" key="4">
    <source>
        <dbReference type="ARBA" id="ARBA00023026"/>
    </source>
</evidence>
<dbReference type="InterPro" id="IPR036716">
    <property type="entry name" value="Pest_crys_N_sf"/>
</dbReference>
<dbReference type="Gene3D" id="1.20.190.10">
    <property type="entry name" value="Pesticidal crystal protein, N-terminal domain"/>
    <property type="match status" value="1"/>
</dbReference>
<protein>
    <recommendedName>
        <fullName evidence="5">Crystaline entomocidal protoxin</fullName>
    </recommendedName>
</protein>
<evidence type="ECO:0000259" key="7">
    <source>
        <dbReference type="Pfam" id="PF03944"/>
    </source>
</evidence>
<feature type="domain" description="Pesticidal crystal protein" evidence="7">
    <location>
        <begin position="513"/>
        <end position="649"/>
    </location>
</feature>
<keyword evidence="2" id="KW-0800">Toxin</keyword>
<dbReference type="InterPro" id="IPR008979">
    <property type="entry name" value="Galactose-bd-like_sf"/>
</dbReference>
<dbReference type="GO" id="GO:0090729">
    <property type="term" value="F:toxin activity"/>
    <property type="evidence" value="ECO:0007669"/>
    <property type="project" value="UniProtKB-KW"/>
</dbReference>
<proteinExistence type="inferred from homology"/>
<feature type="domain" description="Pesticidal crystal protein" evidence="8">
    <location>
        <begin position="78"/>
        <end position="279"/>
    </location>
</feature>
<dbReference type="SUPFAM" id="SSF56849">
    <property type="entry name" value="delta-Endotoxin (insectocide), N-terminal domain"/>
    <property type="match status" value="1"/>
</dbReference>
<dbReference type="GO" id="GO:0030435">
    <property type="term" value="P:sporulation resulting in formation of a cellular spore"/>
    <property type="evidence" value="ECO:0007669"/>
    <property type="project" value="UniProtKB-KW"/>
</dbReference>
<evidence type="ECO:0000259" key="8">
    <source>
        <dbReference type="Pfam" id="PF03945"/>
    </source>
</evidence>
<dbReference type="AlphaFoldDB" id="Q6BCH5"/>
<dbReference type="PANTHER" id="PTHR37003:SF2">
    <property type="entry name" value="PESTICIDAL CRYSTAL PROTEIN N-TERMINAL DOMAIN-CONTAINING PROTEIN"/>
    <property type="match status" value="1"/>
</dbReference>
<dbReference type="GO" id="GO:0005102">
    <property type="term" value="F:signaling receptor binding"/>
    <property type="evidence" value="ECO:0007669"/>
    <property type="project" value="InterPro"/>
</dbReference>
<dbReference type="Gene3D" id="2.100.10.10">
    <property type="entry name" value="Pesticidal crystal protein, central domain"/>
    <property type="match status" value="1"/>
</dbReference>
<reference evidence="9" key="1">
    <citation type="journal article" date="2005" name="Curr. Microbiol.">
        <title>Cloning and characterization of two novel genes, cry24B and s1orf2, from a mosquitocidal strain of Bacillus thuringiensis serovar sotto.</title>
        <authorList>
            <person name="Ohgushi A."/>
            <person name="Saitoh H."/>
            <person name="Wasano N."/>
            <person name="Uemori A."/>
            <person name="Ohba M."/>
        </authorList>
    </citation>
    <scope>NUCLEOTIDE SEQUENCE</scope>
    <source>
        <strain evidence="9">96-OK-85-24</strain>
    </source>
</reference>
<evidence type="ECO:0000256" key="1">
    <source>
        <dbReference type="ARBA" id="ARBA00007819"/>
    </source>
</evidence>
<dbReference type="InterPro" id="IPR005639">
    <property type="entry name" value="Pest_crys_dom_I"/>
</dbReference>
<organism evidence="9">
    <name type="scientific">Bacillus thuringiensis</name>
    <dbReference type="NCBI Taxonomy" id="1428"/>
    <lineage>
        <taxon>Bacteria</taxon>
        <taxon>Bacillati</taxon>
        <taxon>Bacillota</taxon>
        <taxon>Bacilli</taxon>
        <taxon>Bacillales</taxon>
        <taxon>Bacillaceae</taxon>
        <taxon>Bacillus</taxon>
        <taxon>Bacillus cereus group</taxon>
    </lineage>
</organism>
<dbReference type="InterPro" id="IPR036399">
    <property type="entry name" value="Pest_cryst_cen_dom_sf"/>
</dbReference>
<evidence type="ECO:0000256" key="2">
    <source>
        <dbReference type="ARBA" id="ARBA00022656"/>
    </source>
</evidence>
<keyword evidence="3" id="KW-0749">Sporulation</keyword>
<dbReference type="Pfam" id="PF03945">
    <property type="entry name" value="Endotoxin_N"/>
    <property type="match status" value="1"/>
</dbReference>